<feature type="compositionally biased region" description="Basic and acidic residues" evidence="1">
    <location>
        <begin position="247"/>
        <end position="280"/>
    </location>
</feature>
<dbReference type="InterPro" id="IPR039875">
    <property type="entry name" value="LENG1-like"/>
</dbReference>
<feature type="compositionally biased region" description="Basic and acidic residues" evidence="1">
    <location>
        <begin position="139"/>
        <end position="163"/>
    </location>
</feature>
<organism evidence="3 4">
    <name type="scientific">Amniculicola lignicola CBS 123094</name>
    <dbReference type="NCBI Taxonomy" id="1392246"/>
    <lineage>
        <taxon>Eukaryota</taxon>
        <taxon>Fungi</taxon>
        <taxon>Dikarya</taxon>
        <taxon>Ascomycota</taxon>
        <taxon>Pezizomycotina</taxon>
        <taxon>Dothideomycetes</taxon>
        <taxon>Pleosporomycetidae</taxon>
        <taxon>Pleosporales</taxon>
        <taxon>Amniculicolaceae</taxon>
        <taxon>Amniculicola</taxon>
    </lineage>
</organism>
<evidence type="ECO:0000256" key="1">
    <source>
        <dbReference type="SAM" id="MobiDB-lite"/>
    </source>
</evidence>
<reference evidence="3" key="1">
    <citation type="journal article" date="2020" name="Stud. Mycol.">
        <title>101 Dothideomycetes genomes: a test case for predicting lifestyles and emergence of pathogens.</title>
        <authorList>
            <person name="Haridas S."/>
            <person name="Albert R."/>
            <person name="Binder M."/>
            <person name="Bloem J."/>
            <person name="Labutti K."/>
            <person name="Salamov A."/>
            <person name="Andreopoulos B."/>
            <person name="Baker S."/>
            <person name="Barry K."/>
            <person name="Bills G."/>
            <person name="Bluhm B."/>
            <person name="Cannon C."/>
            <person name="Castanera R."/>
            <person name="Culley D."/>
            <person name="Daum C."/>
            <person name="Ezra D."/>
            <person name="Gonzalez J."/>
            <person name="Henrissat B."/>
            <person name="Kuo A."/>
            <person name="Liang C."/>
            <person name="Lipzen A."/>
            <person name="Lutzoni F."/>
            <person name="Magnuson J."/>
            <person name="Mondo S."/>
            <person name="Nolan M."/>
            <person name="Ohm R."/>
            <person name="Pangilinan J."/>
            <person name="Park H.-J."/>
            <person name="Ramirez L."/>
            <person name="Alfaro M."/>
            <person name="Sun H."/>
            <person name="Tritt A."/>
            <person name="Yoshinaga Y."/>
            <person name="Zwiers L.-H."/>
            <person name="Turgeon B."/>
            <person name="Goodwin S."/>
            <person name="Spatafora J."/>
            <person name="Crous P."/>
            <person name="Grigoriev I."/>
        </authorList>
    </citation>
    <scope>NUCLEOTIDE SEQUENCE</scope>
    <source>
        <strain evidence="3">CBS 123094</strain>
    </source>
</reference>
<dbReference type="AlphaFoldDB" id="A0A6A5WQN4"/>
<dbReference type="OrthoDB" id="2159131at2759"/>
<feature type="compositionally biased region" description="Basic and acidic residues" evidence="1">
    <location>
        <begin position="88"/>
        <end position="100"/>
    </location>
</feature>
<accession>A0A6A5WQN4</accession>
<feature type="compositionally biased region" description="Basic residues" evidence="1">
    <location>
        <begin position="343"/>
        <end position="357"/>
    </location>
</feature>
<feature type="compositionally biased region" description="Basic and acidic residues" evidence="1">
    <location>
        <begin position="288"/>
        <end position="313"/>
    </location>
</feature>
<keyword evidence="4" id="KW-1185">Reference proteome</keyword>
<dbReference type="InterPro" id="IPR019339">
    <property type="entry name" value="CIR_N_dom"/>
</dbReference>
<feature type="compositionally biased region" description="Basic and acidic residues" evidence="1">
    <location>
        <begin position="358"/>
        <end position="372"/>
    </location>
</feature>
<feature type="region of interest" description="Disordered" evidence="1">
    <location>
        <begin position="24"/>
        <end position="385"/>
    </location>
</feature>
<feature type="compositionally biased region" description="Basic and acidic residues" evidence="1">
    <location>
        <begin position="36"/>
        <end position="47"/>
    </location>
</feature>
<dbReference type="PANTHER" id="PTHR22093">
    <property type="entry name" value="LEUKOCYTE RECEPTOR CLUSTER LRC MEMBER 1"/>
    <property type="match status" value="1"/>
</dbReference>
<feature type="domain" description="CBF1-interacting co-repressor CIR N-terminal" evidence="2">
    <location>
        <begin position="10"/>
        <end position="46"/>
    </location>
</feature>
<evidence type="ECO:0000313" key="4">
    <source>
        <dbReference type="Proteomes" id="UP000799779"/>
    </source>
</evidence>
<dbReference type="Proteomes" id="UP000799779">
    <property type="component" value="Unassembled WGS sequence"/>
</dbReference>
<feature type="compositionally biased region" description="Basic and acidic residues" evidence="1">
    <location>
        <begin position="322"/>
        <end position="342"/>
    </location>
</feature>
<dbReference type="PANTHER" id="PTHR22093:SF0">
    <property type="entry name" value="LEUKOCYTE RECEPTOR CLUSTER MEMBER 1"/>
    <property type="match status" value="1"/>
</dbReference>
<sequence>MPLHLLGKKSWNVYNSENIARVRRDEAAAATAEAAEEQRMQEQDAARRMKILRGETPSPLPEPEANEKDKHRRTDKGASGHDRKRRRLAGEDDTAREIRLAKSATAPRDDEDVAVLKLRRPTSDAPLTDHAGHINLFPVDEKEAIKRQRKEEADKEKKKKEQALEDQYTMRFSNAAGKGGLKGPWYATAGGLGAGKVDDSTSATPAIEYTGYESKDVWGNEDPSRKEREQKRVFSNDPLALVNRGVADLKKYKEQKKKVSEERTKELGELKAEQEEEDRRRRQRKRKQQDDARLSEKSRNDSQRRAKDHPPRDRHYHRHRNRSEEREHRASARSEGERDKSRDRSHKSHERRSLRERRHSESRPREKDKEEDGNSLPRSSHRYER</sequence>
<dbReference type="Pfam" id="PF10197">
    <property type="entry name" value="Cir_N"/>
    <property type="match status" value="1"/>
</dbReference>
<name>A0A6A5WQN4_9PLEO</name>
<dbReference type="SMART" id="SM01083">
    <property type="entry name" value="Cir_N"/>
    <property type="match status" value="1"/>
</dbReference>
<evidence type="ECO:0000313" key="3">
    <source>
        <dbReference type="EMBL" id="KAF2001395.1"/>
    </source>
</evidence>
<feature type="compositionally biased region" description="Basic and acidic residues" evidence="1">
    <location>
        <begin position="213"/>
        <end position="234"/>
    </location>
</feature>
<protein>
    <recommendedName>
        <fullName evidence="2">CBF1-interacting co-repressor CIR N-terminal domain-containing protein</fullName>
    </recommendedName>
</protein>
<proteinExistence type="predicted"/>
<gene>
    <name evidence="3" type="ORF">P154DRAFT_168967</name>
</gene>
<evidence type="ECO:0000259" key="2">
    <source>
        <dbReference type="SMART" id="SM01083"/>
    </source>
</evidence>
<dbReference type="EMBL" id="ML977583">
    <property type="protein sequence ID" value="KAF2001395.1"/>
    <property type="molecule type" value="Genomic_DNA"/>
</dbReference>